<dbReference type="PANTHER" id="PTHR33993">
    <property type="entry name" value="GLYOXALASE-RELATED"/>
    <property type="match status" value="1"/>
</dbReference>
<dbReference type="InterPro" id="IPR029068">
    <property type="entry name" value="Glyas_Bleomycin-R_OHBP_Dase"/>
</dbReference>
<protein>
    <submittedName>
        <fullName evidence="2">VOC family protein</fullName>
    </submittedName>
</protein>
<keyword evidence="3" id="KW-1185">Reference proteome</keyword>
<dbReference type="Pfam" id="PF00903">
    <property type="entry name" value="Glyoxalase"/>
    <property type="match status" value="1"/>
</dbReference>
<comment type="caution">
    <text evidence="2">The sequence shown here is derived from an EMBL/GenBank/DDBJ whole genome shotgun (WGS) entry which is preliminary data.</text>
</comment>
<organism evidence="2 3">
    <name type="scientific">Tenggerimyces flavus</name>
    <dbReference type="NCBI Taxonomy" id="1708749"/>
    <lineage>
        <taxon>Bacteria</taxon>
        <taxon>Bacillati</taxon>
        <taxon>Actinomycetota</taxon>
        <taxon>Actinomycetes</taxon>
        <taxon>Propionibacteriales</taxon>
        <taxon>Nocardioidaceae</taxon>
        <taxon>Tenggerimyces</taxon>
    </lineage>
</organism>
<dbReference type="Proteomes" id="UP001595699">
    <property type="component" value="Unassembled WGS sequence"/>
</dbReference>
<dbReference type="CDD" id="cd07247">
    <property type="entry name" value="SgaA_N_like"/>
    <property type="match status" value="1"/>
</dbReference>
<dbReference type="EMBL" id="JBHRZH010000006">
    <property type="protein sequence ID" value="MFC3760556.1"/>
    <property type="molecule type" value="Genomic_DNA"/>
</dbReference>
<dbReference type="InterPro" id="IPR052164">
    <property type="entry name" value="Anthracycline_SecMetBiosynth"/>
</dbReference>
<evidence type="ECO:0000313" key="3">
    <source>
        <dbReference type="Proteomes" id="UP001595699"/>
    </source>
</evidence>
<name>A0ABV7Y5J7_9ACTN</name>
<dbReference type="PROSITE" id="PS51819">
    <property type="entry name" value="VOC"/>
    <property type="match status" value="1"/>
</dbReference>
<gene>
    <name evidence="2" type="ORF">ACFOUW_06880</name>
</gene>
<dbReference type="InterPro" id="IPR004360">
    <property type="entry name" value="Glyas_Fos-R_dOase_dom"/>
</dbReference>
<dbReference type="SUPFAM" id="SSF54593">
    <property type="entry name" value="Glyoxalase/Bleomycin resistance protein/Dihydroxybiphenyl dioxygenase"/>
    <property type="match status" value="1"/>
</dbReference>
<evidence type="ECO:0000259" key="1">
    <source>
        <dbReference type="PROSITE" id="PS51819"/>
    </source>
</evidence>
<reference evidence="3" key="1">
    <citation type="journal article" date="2019" name="Int. J. Syst. Evol. Microbiol.">
        <title>The Global Catalogue of Microorganisms (GCM) 10K type strain sequencing project: providing services to taxonomists for standard genome sequencing and annotation.</title>
        <authorList>
            <consortium name="The Broad Institute Genomics Platform"/>
            <consortium name="The Broad Institute Genome Sequencing Center for Infectious Disease"/>
            <person name="Wu L."/>
            <person name="Ma J."/>
        </authorList>
    </citation>
    <scope>NUCLEOTIDE SEQUENCE [LARGE SCALE GENOMIC DNA]</scope>
    <source>
        <strain evidence="3">CGMCC 4.7241</strain>
    </source>
</reference>
<accession>A0ABV7Y5J7</accession>
<proteinExistence type="predicted"/>
<dbReference type="RefSeq" id="WP_205116742.1">
    <property type="nucleotide sequence ID" value="NZ_JAFBCM010000001.1"/>
</dbReference>
<feature type="domain" description="VOC" evidence="1">
    <location>
        <begin position="4"/>
        <end position="115"/>
    </location>
</feature>
<dbReference type="InterPro" id="IPR037523">
    <property type="entry name" value="VOC_core"/>
</dbReference>
<evidence type="ECO:0000313" key="2">
    <source>
        <dbReference type="EMBL" id="MFC3760556.1"/>
    </source>
</evidence>
<dbReference type="Gene3D" id="3.10.180.10">
    <property type="entry name" value="2,3-Dihydroxybiphenyl 1,2-Dioxygenase, domain 1"/>
    <property type="match status" value="1"/>
</dbReference>
<sequence length="119" mass="12956">MRGKPSWWDILVDDLDVAQRFYGAVFGWTFPISGPDFVVVFDGTEQVGQLYASSEPVAGRGIRMYFDTHDLDGILAKVASAGGIVTTERTAIAPEMGWYGEFTDPSGVTIGLHTRVPAK</sequence>